<comment type="caution">
    <text evidence="3">The sequence shown here is derived from an EMBL/GenBank/DDBJ whole genome shotgun (WGS) entry which is preliminary data.</text>
</comment>
<sequence>MKTTLLTIFTALVLTAGIANLTYAAAPLINQNVTVLTGISAINKIEVHGNVELYISDGTADEVKVYNKYYSESALVQSRNGVLSISSYKAEKLVVWVTAFDLRSVSAYDNAEVRSFGNISKIEFNVDLHNHASAKLNLDAFTADITVNDEAKANLSGNVNDYTLKYNHLENIDQKNFAAQHESQTATTITIVKKAAIDDFADL</sequence>
<dbReference type="Pfam" id="PF10988">
    <property type="entry name" value="DUF2807"/>
    <property type="match status" value="1"/>
</dbReference>
<evidence type="ECO:0000313" key="3">
    <source>
        <dbReference type="EMBL" id="TWJ04787.1"/>
    </source>
</evidence>
<dbReference type="AlphaFoldDB" id="A0A562UHB7"/>
<evidence type="ECO:0000256" key="1">
    <source>
        <dbReference type="SAM" id="SignalP"/>
    </source>
</evidence>
<feature type="signal peptide" evidence="1">
    <location>
        <begin position="1"/>
        <end position="24"/>
    </location>
</feature>
<organism evidence="3 4">
    <name type="scientific">Mucilaginibacter frigoritolerans</name>
    <dbReference type="NCBI Taxonomy" id="652788"/>
    <lineage>
        <taxon>Bacteria</taxon>
        <taxon>Pseudomonadati</taxon>
        <taxon>Bacteroidota</taxon>
        <taxon>Sphingobacteriia</taxon>
        <taxon>Sphingobacteriales</taxon>
        <taxon>Sphingobacteriaceae</taxon>
        <taxon>Mucilaginibacter</taxon>
    </lineage>
</organism>
<evidence type="ECO:0000313" key="4">
    <source>
        <dbReference type="Proteomes" id="UP000317010"/>
    </source>
</evidence>
<name>A0A562UHB7_9SPHI</name>
<dbReference type="EMBL" id="VLLI01000001">
    <property type="protein sequence ID" value="TWJ04787.1"/>
    <property type="molecule type" value="Genomic_DNA"/>
</dbReference>
<protein>
    <recommendedName>
        <fullName evidence="2">Putative auto-transporter adhesin head GIN domain-containing protein</fullName>
    </recommendedName>
</protein>
<dbReference type="Proteomes" id="UP000317010">
    <property type="component" value="Unassembled WGS sequence"/>
</dbReference>
<keyword evidence="4" id="KW-1185">Reference proteome</keyword>
<feature type="chain" id="PRO_5022079146" description="Putative auto-transporter adhesin head GIN domain-containing protein" evidence="1">
    <location>
        <begin position="25"/>
        <end position="203"/>
    </location>
</feature>
<dbReference type="OrthoDB" id="796727at2"/>
<proteinExistence type="predicted"/>
<dbReference type="Gene3D" id="2.160.20.120">
    <property type="match status" value="1"/>
</dbReference>
<dbReference type="RefSeq" id="WP_144909280.1">
    <property type="nucleotide sequence ID" value="NZ_VLLI01000001.1"/>
</dbReference>
<keyword evidence="1" id="KW-0732">Signal</keyword>
<feature type="domain" description="Putative auto-transporter adhesin head GIN" evidence="2">
    <location>
        <begin position="43"/>
        <end position="181"/>
    </location>
</feature>
<evidence type="ECO:0000259" key="2">
    <source>
        <dbReference type="Pfam" id="PF10988"/>
    </source>
</evidence>
<dbReference type="InterPro" id="IPR021255">
    <property type="entry name" value="DUF2807"/>
</dbReference>
<gene>
    <name evidence="3" type="ORF">JN11_00508</name>
</gene>
<reference evidence="3 4" key="1">
    <citation type="submission" date="2019-07" db="EMBL/GenBank/DDBJ databases">
        <title>Genomic Encyclopedia of Archaeal and Bacterial Type Strains, Phase II (KMG-II): from individual species to whole genera.</title>
        <authorList>
            <person name="Goeker M."/>
        </authorList>
    </citation>
    <scope>NUCLEOTIDE SEQUENCE [LARGE SCALE GENOMIC DNA]</scope>
    <source>
        <strain evidence="3 4">ATCC BAA-1854</strain>
    </source>
</reference>
<accession>A0A562UHB7</accession>